<evidence type="ECO:0000259" key="2">
    <source>
        <dbReference type="Pfam" id="PF02582"/>
    </source>
</evidence>
<dbReference type="EMBL" id="JBAMMX010000019">
    <property type="protein sequence ID" value="KAK6921970.1"/>
    <property type="molecule type" value="Genomic_DNA"/>
</dbReference>
<comment type="similarity">
    <text evidence="1">Belongs to the RMD1/sif2 family.</text>
</comment>
<dbReference type="AlphaFoldDB" id="A0AAN8UTY8"/>
<evidence type="ECO:0000313" key="4">
    <source>
        <dbReference type="Proteomes" id="UP001370490"/>
    </source>
</evidence>
<evidence type="ECO:0000313" key="3">
    <source>
        <dbReference type="EMBL" id="KAK6921970.1"/>
    </source>
</evidence>
<feature type="domain" description="DUF155" evidence="2">
    <location>
        <begin position="154"/>
        <end position="322"/>
    </location>
</feature>
<dbReference type="Pfam" id="PF02582">
    <property type="entry name" value="DUF155"/>
    <property type="match status" value="1"/>
</dbReference>
<dbReference type="InterPro" id="IPR003734">
    <property type="entry name" value="DUF155"/>
</dbReference>
<dbReference type="InterPro" id="IPR051624">
    <property type="entry name" value="RMD1/Sad1-interacting"/>
</dbReference>
<feature type="non-terminal residue" evidence="3">
    <location>
        <position position="419"/>
    </location>
</feature>
<gene>
    <name evidence="3" type="ORF">RJ641_012477</name>
</gene>
<comment type="caution">
    <text evidence="3">The sequence shown here is derived from an EMBL/GenBank/DDBJ whole genome shotgun (WGS) entry which is preliminary data.</text>
</comment>
<dbReference type="GO" id="GO:0005739">
    <property type="term" value="C:mitochondrion"/>
    <property type="evidence" value="ECO:0007669"/>
    <property type="project" value="UniProtKB-ARBA"/>
</dbReference>
<protein>
    <recommendedName>
        <fullName evidence="2">DUF155 domain-containing protein</fullName>
    </recommendedName>
</protein>
<sequence>MGRWGASSLLINQIVRIASNHSLAHTPSLFSPQSLHFLTADKSKGSIFLRFIRGFSASSSLVPVYDNEFASGSHYTHRNVDLGSQEDEDVGKIPVKAYFLSTGINLKSMQADNASNAIPPSSRSTNYIALRYCNFRSEISGIEVEYNMSHCRYMVVFQYGSAVLFNVADHEVETCLDIIRRHATGLLPEMTKDDYAIKEKPMLVEDMQGGPDHIILKHLDVDSIRVISSVLGQSIALDYFVSQVDGMVQEFTDINREMEKTGNFTMNRKKLFQLVGKANTNLADVILKVGLFDRSEIAWRQAKYAQIFEYLREEYEVAQRFGDLDYKIKFVKHNIHFLQEALQNRRSDLLEWCIIFLLTIENAIGVYEIIRDSVSLPLSRIPFTLVAYLTMEESLKRWDANKMDGRRFNYQATSLLSEH</sequence>
<proteinExistence type="inferred from homology"/>
<evidence type="ECO:0000256" key="1">
    <source>
        <dbReference type="ARBA" id="ARBA00008306"/>
    </source>
</evidence>
<dbReference type="Proteomes" id="UP001370490">
    <property type="component" value="Unassembled WGS sequence"/>
</dbReference>
<name>A0AAN8UTY8_9MAGN</name>
<dbReference type="PANTHER" id="PTHR16255">
    <property type="entry name" value="REQUIRED FOR MEIOTIC NUCLEAR DIVISION PROTEIN 1 HOMOLOG"/>
    <property type="match status" value="1"/>
</dbReference>
<organism evidence="3 4">
    <name type="scientific">Dillenia turbinata</name>
    <dbReference type="NCBI Taxonomy" id="194707"/>
    <lineage>
        <taxon>Eukaryota</taxon>
        <taxon>Viridiplantae</taxon>
        <taxon>Streptophyta</taxon>
        <taxon>Embryophyta</taxon>
        <taxon>Tracheophyta</taxon>
        <taxon>Spermatophyta</taxon>
        <taxon>Magnoliopsida</taxon>
        <taxon>eudicotyledons</taxon>
        <taxon>Gunneridae</taxon>
        <taxon>Pentapetalae</taxon>
        <taxon>Dilleniales</taxon>
        <taxon>Dilleniaceae</taxon>
        <taxon>Dillenia</taxon>
    </lineage>
</organism>
<keyword evidence="4" id="KW-1185">Reference proteome</keyword>
<reference evidence="3 4" key="1">
    <citation type="submission" date="2023-12" db="EMBL/GenBank/DDBJ databases">
        <title>A high-quality genome assembly for Dillenia turbinata (Dilleniales).</title>
        <authorList>
            <person name="Chanderbali A."/>
        </authorList>
    </citation>
    <scope>NUCLEOTIDE SEQUENCE [LARGE SCALE GENOMIC DNA]</scope>
    <source>
        <strain evidence="3">LSX21</strain>
        <tissue evidence="3">Leaf</tissue>
    </source>
</reference>
<accession>A0AAN8UTY8</accession>
<dbReference type="PANTHER" id="PTHR16255:SF16">
    <property type="entry name" value="PROTEIN RETARDED ROOT GROWTH, MITOCHONDRIAL"/>
    <property type="match status" value="1"/>
</dbReference>